<dbReference type="InterPro" id="IPR007627">
    <property type="entry name" value="RNA_pol_sigma70_r2"/>
</dbReference>
<dbReference type="SUPFAM" id="SSF88659">
    <property type="entry name" value="Sigma3 and sigma4 domains of RNA polymerase sigma factors"/>
    <property type="match status" value="1"/>
</dbReference>
<dbReference type="PRINTS" id="PR00046">
    <property type="entry name" value="SIGMA70FCT"/>
</dbReference>
<dbReference type="SUPFAM" id="SSF88946">
    <property type="entry name" value="Sigma2 domain of RNA polymerase sigma factors"/>
    <property type="match status" value="1"/>
</dbReference>
<dbReference type="Proteomes" id="UP000648239">
    <property type="component" value="Unassembled WGS sequence"/>
</dbReference>
<evidence type="ECO:0000256" key="1">
    <source>
        <dbReference type="ARBA" id="ARBA00007788"/>
    </source>
</evidence>
<dbReference type="InterPro" id="IPR013324">
    <property type="entry name" value="RNA_pol_sigma_r3/r4-like"/>
</dbReference>
<gene>
    <name evidence="8" type="ORF">IFK94_00840</name>
</gene>
<dbReference type="AlphaFoldDB" id="A0A8J6XXQ6"/>
<organism evidence="8 9">
    <name type="scientific">Candidatus Polarisedimenticola svalbardensis</name>
    <dbReference type="NCBI Taxonomy" id="2886004"/>
    <lineage>
        <taxon>Bacteria</taxon>
        <taxon>Pseudomonadati</taxon>
        <taxon>Acidobacteriota</taxon>
        <taxon>Candidatus Polarisedimenticolia</taxon>
        <taxon>Candidatus Polarisedimenticolales</taxon>
        <taxon>Candidatus Polarisedimenticolaceae</taxon>
        <taxon>Candidatus Polarisedimenticola</taxon>
    </lineage>
</organism>
<dbReference type="InterPro" id="IPR013325">
    <property type="entry name" value="RNA_pol_sigma_r2"/>
</dbReference>
<dbReference type="Gene3D" id="1.10.601.10">
    <property type="entry name" value="RNA Polymerase Primary Sigma Factor"/>
    <property type="match status" value="1"/>
</dbReference>
<evidence type="ECO:0000256" key="6">
    <source>
        <dbReference type="SAM" id="MobiDB-lite"/>
    </source>
</evidence>
<feature type="region of interest" description="Disordered" evidence="6">
    <location>
        <begin position="211"/>
        <end position="236"/>
    </location>
</feature>
<dbReference type="Pfam" id="PF04545">
    <property type="entry name" value="Sigma70_r4"/>
    <property type="match status" value="1"/>
</dbReference>
<keyword evidence="5" id="KW-0804">Transcription</keyword>
<keyword evidence="3" id="KW-0731">Sigma factor</keyword>
<keyword evidence="4" id="KW-0238">DNA-binding</keyword>
<dbReference type="EMBL" id="JACXWD010000001">
    <property type="protein sequence ID" value="MBD3866647.1"/>
    <property type="molecule type" value="Genomic_DNA"/>
</dbReference>
<dbReference type="PROSITE" id="PS00715">
    <property type="entry name" value="SIGMA70_1"/>
    <property type="match status" value="1"/>
</dbReference>
<dbReference type="InterPro" id="IPR007630">
    <property type="entry name" value="RNA_pol_sigma70_r4"/>
</dbReference>
<dbReference type="GO" id="GO:0003677">
    <property type="term" value="F:DNA binding"/>
    <property type="evidence" value="ECO:0007669"/>
    <property type="project" value="UniProtKB-KW"/>
</dbReference>
<name>A0A8J6XXQ6_9BACT</name>
<evidence type="ECO:0000256" key="4">
    <source>
        <dbReference type="ARBA" id="ARBA00023125"/>
    </source>
</evidence>
<evidence type="ECO:0000256" key="5">
    <source>
        <dbReference type="ARBA" id="ARBA00023163"/>
    </source>
</evidence>
<dbReference type="InterPro" id="IPR000943">
    <property type="entry name" value="RNA_pol_sigma70"/>
</dbReference>
<dbReference type="Gene3D" id="1.20.140.160">
    <property type="match status" value="1"/>
</dbReference>
<feature type="domain" description="RNA polymerase sigma-70" evidence="7">
    <location>
        <begin position="105"/>
        <end position="118"/>
    </location>
</feature>
<dbReference type="InterPro" id="IPR014284">
    <property type="entry name" value="RNA_pol_sigma-70_dom"/>
</dbReference>
<dbReference type="PANTHER" id="PTHR30376">
    <property type="entry name" value="SIGMA FACTOR RPOH HEAT SHOCK RELATED"/>
    <property type="match status" value="1"/>
</dbReference>
<feature type="compositionally biased region" description="Low complexity" evidence="6">
    <location>
        <begin position="1"/>
        <end position="19"/>
    </location>
</feature>
<feature type="region of interest" description="Disordered" evidence="6">
    <location>
        <begin position="1"/>
        <end position="34"/>
    </location>
</feature>
<dbReference type="NCBIfam" id="TIGR02937">
    <property type="entry name" value="sigma70-ECF"/>
    <property type="match status" value="1"/>
</dbReference>
<accession>A0A8J6XXQ6</accession>
<dbReference type="InterPro" id="IPR009042">
    <property type="entry name" value="RNA_pol_sigma70_r1_2"/>
</dbReference>
<dbReference type="GO" id="GO:0016987">
    <property type="term" value="F:sigma factor activity"/>
    <property type="evidence" value="ECO:0007669"/>
    <property type="project" value="UniProtKB-KW"/>
</dbReference>
<dbReference type="PANTHER" id="PTHR30376:SF3">
    <property type="entry name" value="RNA POLYMERASE SIGMA FACTOR RPOH"/>
    <property type="match status" value="1"/>
</dbReference>
<evidence type="ECO:0000256" key="3">
    <source>
        <dbReference type="ARBA" id="ARBA00023082"/>
    </source>
</evidence>
<dbReference type="Pfam" id="PF04542">
    <property type="entry name" value="Sigma70_r2"/>
    <property type="match status" value="1"/>
</dbReference>
<feature type="compositionally biased region" description="Basic and acidic residues" evidence="6">
    <location>
        <begin position="219"/>
        <end position="234"/>
    </location>
</feature>
<sequence length="321" mass="36229">MSSDDPAPLDPAVLADPVDNSNPEPEVKALVPAGGRGLAPVDPLRAYMAELRKYPPLNREEEQEMARRYRETGDREALFRLITANLMLVVRVAQSFRRAARNVLDLIQEGNIGLMQAVEKFDPEMGYRLPTYASWWIRAYMVKFLLDNVRLVRVGTTNARRKLLHNLEKEKRKLEAAGYEVGPKLLAEKFGVSEQDVTDVQMALGSHDLMLDAPAGGDEDGRSHGDTLAGREPDAETQMARKQLQDRVEAALDRFREGMSERDLMILNDRILSDEPLKLQEIGDRFGTSREAARQAEVRIKGRLKTFLLEEMGDVGNIRFQ</sequence>
<dbReference type="Pfam" id="PF00140">
    <property type="entry name" value="Sigma70_r1_2"/>
    <property type="match status" value="1"/>
</dbReference>
<reference evidence="8 9" key="1">
    <citation type="submission" date="2020-08" db="EMBL/GenBank/DDBJ databases">
        <title>Acidobacteriota in marine sediments use diverse sulfur dissimilation pathways.</title>
        <authorList>
            <person name="Wasmund K."/>
        </authorList>
    </citation>
    <scope>NUCLEOTIDE SEQUENCE [LARGE SCALE GENOMIC DNA]</scope>
    <source>
        <strain evidence="8">MAG AM4</strain>
    </source>
</reference>
<proteinExistence type="inferred from homology"/>
<dbReference type="GO" id="GO:0006352">
    <property type="term" value="P:DNA-templated transcription initiation"/>
    <property type="evidence" value="ECO:0007669"/>
    <property type="project" value="InterPro"/>
</dbReference>
<evidence type="ECO:0000313" key="8">
    <source>
        <dbReference type="EMBL" id="MBD3866647.1"/>
    </source>
</evidence>
<dbReference type="InterPro" id="IPR050813">
    <property type="entry name" value="Sigma-70_Factor"/>
</dbReference>
<comment type="caution">
    <text evidence="8">The sequence shown here is derived from an EMBL/GenBank/DDBJ whole genome shotgun (WGS) entry which is preliminary data.</text>
</comment>
<comment type="similarity">
    <text evidence="1">Belongs to the sigma-70 factor family.</text>
</comment>
<evidence type="ECO:0000256" key="2">
    <source>
        <dbReference type="ARBA" id="ARBA00023015"/>
    </source>
</evidence>
<evidence type="ECO:0000259" key="7">
    <source>
        <dbReference type="PROSITE" id="PS00715"/>
    </source>
</evidence>
<protein>
    <submittedName>
        <fullName evidence="8">Sigma-70 family RNA polymerase sigma factor</fullName>
    </submittedName>
</protein>
<evidence type="ECO:0000313" key="9">
    <source>
        <dbReference type="Proteomes" id="UP000648239"/>
    </source>
</evidence>
<keyword evidence="2" id="KW-0805">Transcription regulation</keyword>